<evidence type="ECO:0000259" key="12">
    <source>
        <dbReference type="Pfam" id="PF07715"/>
    </source>
</evidence>
<reference evidence="13 14" key="1">
    <citation type="submission" date="2019-04" db="EMBL/GenBank/DDBJ databases">
        <title>Pedobacter sp. RP-1-16 sp. nov., isolated from Arctic soil.</title>
        <authorList>
            <person name="Dahal R.H."/>
            <person name="Kim D.-U."/>
        </authorList>
    </citation>
    <scope>NUCLEOTIDE SEQUENCE [LARGE SCALE GENOMIC DNA]</scope>
    <source>
        <strain evidence="13 14">RP-1-16</strain>
    </source>
</reference>
<dbReference type="SUPFAM" id="SSF56935">
    <property type="entry name" value="Porins"/>
    <property type="match status" value="1"/>
</dbReference>
<dbReference type="EMBL" id="SWDX01000014">
    <property type="protein sequence ID" value="TKC55974.1"/>
    <property type="molecule type" value="Genomic_DNA"/>
</dbReference>
<accession>A0A4U1FYY3</accession>
<keyword evidence="6 8" id="KW-0472">Membrane</keyword>
<evidence type="ECO:0000256" key="4">
    <source>
        <dbReference type="ARBA" id="ARBA00022692"/>
    </source>
</evidence>
<dbReference type="PROSITE" id="PS52016">
    <property type="entry name" value="TONB_DEPENDENT_REC_3"/>
    <property type="match status" value="1"/>
</dbReference>
<evidence type="ECO:0000256" key="8">
    <source>
        <dbReference type="PROSITE-ProRule" id="PRU01360"/>
    </source>
</evidence>
<comment type="similarity">
    <text evidence="8 9">Belongs to the TonB-dependent receptor family.</text>
</comment>
<dbReference type="InterPro" id="IPR012910">
    <property type="entry name" value="Plug_dom"/>
</dbReference>
<dbReference type="InterPro" id="IPR008969">
    <property type="entry name" value="CarboxyPept-like_regulatory"/>
</dbReference>
<feature type="chain" id="PRO_5020588900" evidence="10">
    <location>
        <begin position="22"/>
        <end position="1027"/>
    </location>
</feature>
<feature type="domain" description="TonB-dependent receptor plug" evidence="12">
    <location>
        <begin position="119"/>
        <end position="244"/>
    </location>
</feature>
<proteinExistence type="inferred from homology"/>
<dbReference type="InterPro" id="IPR037066">
    <property type="entry name" value="Plug_dom_sf"/>
</dbReference>
<name>A0A4U1FYY3_9SPHI</name>
<dbReference type="Gene3D" id="2.40.170.20">
    <property type="entry name" value="TonB-dependent receptor, beta-barrel domain"/>
    <property type="match status" value="1"/>
</dbReference>
<dbReference type="SUPFAM" id="SSF49464">
    <property type="entry name" value="Carboxypeptidase regulatory domain-like"/>
    <property type="match status" value="1"/>
</dbReference>
<evidence type="ECO:0000256" key="2">
    <source>
        <dbReference type="ARBA" id="ARBA00022448"/>
    </source>
</evidence>
<evidence type="ECO:0000313" key="13">
    <source>
        <dbReference type="EMBL" id="TKC55974.1"/>
    </source>
</evidence>
<dbReference type="Gene3D" id="2.170.130.10">
    <property type="entry name" value="TonB-dependent receptor, plug domain"/>
    <property type="match status" value="1"/>
</dbReference>
<sequence>MKKKLLLLTLGGLLFFAHVFAQQKTITGKVSSSGDGLTIPGASVKIKGTKTVTQTNALGVYSIQAKVGDVLMFSYIGMQSHEQTVAAVSLINVVLKPDTKSLNEVVVTAYGIERDAKSLGYSTPKVKGDEVSDTQRESFFAGLQGRVPGLTINPSSGDPGASSQIVLRGFVSMSGNNSPLIVVDGLPIDNSVINQTDDLVGGGVNRNSDYSNRALDLNPADIESYVIMKGPEATALYGNLGASGAILITTKKGKVGKGTVTYSNAFNVTTQVNMPDIQRKYNQGESNGIYSGGSTNFFGPVYPVGTKIYNNLDQFLNNAFSQTHNLNFEGGSEKFTYRWSNQFAEFNSPIPNTRLSKFSTKITAEAEISPLLKLTTTMNYMNNSNRKPARGISGYLFSLMRFPSQYDINDWQDELGNRVLHVGSIFGEYDNPFWSVYKNTNEDKTNRFIMNNHFRFTPNKWLSVLAILGADIYTTNGIMVFHAQSYSGSGTAASPTGGSVSTYDKLNRNLSGSITATAKQKYGNFSGTYVVGGNVADNYYTINSMRGDSMYDPNFYNINNTLPTTQRSRNNINNYRTVGAFAQAIMGYKSILYLTLSGRVDGASRLMPNNPYFAYPAASVAFNFSDLDYFKKFDWLSGGKIRGSAGMTGKEPWKVYGILSNFTPRASSGGGFAYDYYGGNELLKPETTTNVEAGFELQLFKNRFGIDFNYYYLLSKDQIIQPRTSYATGYVLRLINGGKVENRGIEIQLNANPVRSEKVNWDLTFNFARNRGTVISIADELPELYNSDTWINTVRSAVFPGKSTGSMSGLSLDRNNRGDVLIDPATGLPYATNENYSIIGDRTPNYTLGIVNRFRIFDFSLSFLWDFSVGGDVYNGTEHINYVKGISTKTLDREQPRVVKGILKDGLENTNNPTPNSIAITPYYNSRFYGETVAAQMFVEKDINTIRLRDITLSYRFGKNLMSRMPFLKNVSVYTTLTDVLLFTNYSGMDPESNSNNAALGGVGGYRMDFGNMGRPLAINFGLNVKL</sequence>
<comment type="subcellular location">
    <subcellularLocation>
        <location evidence="1 8">Cell outer membrane</location>
        <topology evidence="1 8">Multi-pass membrane protein</topology>
    </subcellularLocation>
</comment>
<dbReference type="Pfam" id="PF13715">
    <property type="entry name" value="CarbopepD_reg_2"/>
    <property type="match status" value="1"/>
</dbReference>
<dbReference type="NCBIfam" id="TIGR04056">
    <property type="entry name" value="OMP_RagA_SusC"/>
    <property type="match status" value="1"/>
</dbReference>
<comment type="caution">
    <text evidence="13">The sequence shown here is derived from an EMBL/GenBank/DDBJ whole genome shotgun (WGS) entry which is preliminary data.</text>
</comment>
<keyword evidence="7 8" id="KW-0998">Cell outer membrane</keyword>
<keyword evidence="2 8" id="KW-0813">Transport</keyword>
<gene>
    <name evidence="13" type="ORF">FBD94_23925</name>
</gene>
<protein>
    <submittedName>
        <fullName evidence="13">SusC/RagA family TonB-linked outer membrane protein</fullName>
    </submittedName>
</protein>
<dbReference type="Proteomes" id="UP000309594">
    <property type="component" value="Unassembled WGS sequence"/>
</dbReference>
<dbReference type="GO" id="GO:0009279">
    <property type="term" value="C:cell outer membrane"/>
    <property type="evidence" value="ECO:0007669"/>
    <property type="project" value="UniProtKB-SubCell"/>
</dbReference>
<evidence type="ECO:0000256" key="9">
    <source>
        <dbReference type="RuleBase" id="RU003357"/>
    </source>
</evidence>
<dbReference type="InterPro" id="IPR000531">
    <property type="entry name" value="Beta-barrel_TonB"/>
</dbReference>
<dbReference type="Pfam" id="PF00593">
    <property type="entry name" value="TonB_dep_Rec_b-barrel"/>
    <property type="match status" value="1"/>
</dbReference>
<evidence type="ECO:0000256" key="6">
    <source>
        <dbReference type="ARBA" id="ARBA00023136"/>
    </source>
</evidence>
<feature type="domain" description="TonB-dependent receptor-like beta-barrel" evidence="11">
    <location>
        <begin position="408"/>
        <end position="875"/>
    </location>
</feature>
<dbReference type="Gene3D" id="2.60.40.1120">
    <property type="entry name" value="Carboxypeptidase-like, regulatory domain"/>
    <property type="match status" value="1"/>
</dbReference>
<dbReference type="InterPro" id="IPR039426">
    <property type="entry name" value="TonB-dep_rcpt-like"/>
</dbReference>
<keyword evidence="5 9" id="KW-0798">TonB box</keyword>
<evidence type="ECO:0000256" key="7">
    <source>
        <dbReference type="ARBA" id="ARBA00023237"/>
    </source>
</evidence>
<evidence type="ECO:0000256" key="1">
    <source>
        <dbReference type="ARBA" id="ARBA00004571"/>
    </source>
</evidence>
<dbReference type="AlphaFoldDB" id="A0A4U1FYY3"/>
<evidence type="ECO:0000256" key="10">
    <source>
        <dbReference type="SAM" id="SignalP"/>
    </source>
</evidence>
<evidence type="ECO:0000256" key="3">
    <source>
        <dbReference type="ARBA" id="ARBA00022452"/>
    </source>
</evidence>
<dbReference type="RefSeq" id="WP_136882089.1">
    <property type="nucleotide sequence ID" value="NZ_SWDX01000014.1"/>
</dbReference>
<dbReference type="Pfam" id="PF07715">
    <property type="entry name" value="Plug"/>
    <property type="match status" value="1"/>
</dbReference>
<evidence type="ECO:0000256" key="5">
    <source>
        <dbReference type="ARBA" id="ARBA00023077"/>
    </source>
</evidence>
<evidence type="ECO:0000313" key="14">
    <source>
        <dbReference type="Proteomes" id="UP000309594"/>
    </source>
</evidence>
<dbReference type="InterPro" id="IPR023996">
    <property type="entry name" value="TonB-dep_OMP_SusC/RagA"/>
</dbReference>
<dbReference type="InterPro" id="IPR036942">
    <property type="entry name" value="Beta-barrel_TonB_sf"/>
</dbReference>
<organism evidence="13 14">
    <name type="scientific">Pedobacter hiemivivus</name>
    <dbReference type="NCBI Taxonomy" id="2530454"/>
    <lineage>
        <taxon>Bacteria</taxon>
        <taxon>Pseudomonadati</taxon>
        <taxon>Bacteroidota</taxon>
        <taxon>Sphingobacteriia</taxon>
        <taxon>Sphingobacteriales</taxon>
        <taxon>Sphingobacteriaceae</taxon>
        <taxon>Pedobacter</taxon>
    </lineage>
</organism>
<keyword evidence="3 8" id="KW-1134">Transmembrane beta strand</keyword>
<keyword evidence="10" id="KW-0732">Signal</keyword>
<evidence type="ECO:0000259" key="11">
    <source>
        <dbReference type="Pfam" id="PF00593"/>
    </source>
</evidence>
<feature type="signal peptide" evidence="10">
    <location>
        <begin position="1"/>
        <end position="21"/>
    </location>
</feature>
<keyword evidence="4 8" id="KW-0812">Transmembrane</keyword>